<evidence type="ECO:0000256" key="1">
    <source>
        <dbReference type="SAM" id="MobiDB-lite"/>
    </source>
</evidence>
<reference evidence="3" key="2">
    <citation type="journal article" date="2017" name="Nat. Plants">
        <title>The Aegilops tauschii genome reveals multiple impacts of transposons.</title>
        <authorList>
            <person name="Zhao G."/>
            <person name="Zou C."/>
            <person name="Li K."/>
            <person name="Wang K."/>
            <person name="Li T."/>
            <person name="Gao L."/>
            <person name="Zhang X."/>
            <person name="Wang H."/>
            <person name="Yang Z."/>
            <person name="Liu X."/>
            <person name="Jiang W."/>
            <person name="Mao L."/>
            <person name="Kong X."/>
            <person name="Jiao Y."/>
            <person name="Jia J."/>
        </authorList>
    </citation>
    <scope>NUCLEOTIDE SEQUENCE [LARGE SCALE GENOMIC DNA]</scope>
    <source>
        <strain evidence="3">cv. AL8/78</strain>
    </source>
</reference>
<evidence type="ECO:0000313" key="2">
    <source>
        <dbReference type="EnsemblPlants" id="AET6Gv20685800.1"/>
    </source>
</evidence>
<keyword evidence="3" id="KW-1185">Reference proteome</keyword>
<sequence length="93" mass="10412">IASVRRRPAASGNHRRSTSGGPWREKSTRLRSPHHFTSPHPTPKCQWQSIVGRGRKDSRSLVRGRVKRQEILCFPSAGANPNEKGFVSRGERG</sequence>
<dbReference type="Gramene" id="AET6Gv20685800.1">
    <property type="protein sequence ID" value="AET6Gv20685800.1"/>
    <property type="gene ID" value="AET6Gv20685800"/>
</dbReference>
<dbReference type="EnsemblPlants" id="AET6Gv20685800.1">
    <property type="protein sequence ID" value="AET6Gv20685800.1"/>
    <property type="gene ID" value="AET6Gv20685800"/>
</dbReference>
<dbReference type="AlphaFoldDB" id="A0A453PC21"/>
<accession>A0A453PC21</accession>
<reference evidence="2" key="3">
    <citation type="journal article" date="2017" name="Nature">
        <title>Genome sequence of the progenitor of the wheat D genome Aegilops tauschii.</title>
        <authorList>
            <person name="Luo M.C."/>
            <person name="Gu Y.Q."/>
            <person name="Puiu D."/>
            <person name="Wang H."/>
            <person name="Twardziok S.O."/>
            <person name="Deal K.R."/>
            <person name="Huo N."/>
            <person name="Zhu T."/>
            <person name="Wang L."/>
            <person name="Wang Y."/>
            <person name="McGuire P.E."/>
            <person name="Liu S."/>
            <person name="Long H."/>
            <person name="Ramasamy R.K."/>
            <person name="Rodriguez J.C."/>
            <person name="Van S.L."/>
            <person name="Yuan L."/>
            <person name="Wang Z."/>
            <person name="Xia Z."/>
            <person name="Xiao L."/>
            <person name="Anderson O.D."/>
            <person name="Ouyang S."/>
            <person name="Liang Y."/>
            <person name="Zimin A.V."/>
            <person name="Pertea G."/>
            <person name="Qi P."/>
            <person name="Bennetzen J.L."/>
            <person name="Dai X."/>
            <person name="Dawson M.W."/>
            <person name="Muller H.G."/>
            <person name="Kugler K."/>
            <person name="Rivarola-Duarte L."/>
            <person name="Spannagl M."/>
            <person name="Mayer K.F.X."/>
            <person name="Lu F.H."/>
            <person name="Bevan M.W."/>
            <person name="Leroy P."/>
            <person name="Li P."/>
            <person name="You F.M."/>
            <person name="Sun Q."/>
            <person name="Liu Z."/>
            <person name="Lyons E."/>
            <person name="Wicker T."/>
            <person name="Salzberg S.L."/>
            <person name="Devos K.M."/>
            <person name="Dvorak J."/>
        </authorList>
    </citation>
    <scope>NUCLEOTIDE SEQUENCE [LARGE SCALE GENOMIC DNA]</scope>
    <source>
        <strain evidence="2">cv. AL8/78</strain>
    </source>
</reference>
<protein>
    <submittedName>
        <fullName evidence="2">Uncharacterized protein</fullName>
    </submittedName>
</protein>
<reference evidence="3" key="1">
    <citation type="journal article" date="2014" name="Science">
        <title>Ancient hybridizations among the ancestral genomes of bread wheat.</title>
        <authorList>
            <consortium name="International Wheat Genome Sequencing Consortium,"/>
            <person name="Marcussen T."/>
            <person name="Sandve S.R."/>
            <person name="Heier L."/>
            <person name="Spannagl M."/>
            <person name="Pfeifer M."/>
            <person name="Jakobsen K.S."/>
            <person name="Wulff B.B."/>
            <person name="Steuernagel B."/>
            <person name="Mayer K.F."/>
            <person name="Olsen O.A."/>
        </authorList>
    </citation>
    <scope>NUCLEOTIDE SEQUENCE [LARGE SCALE GENOMIC DNA]</scope>
    <source>
        <strain evidence="3">cv. AL8/78</strain>
    </source>
</reference>
<dbReference type="Proteomes" id="UP000015105">
    <property type="component" value="Chromosome 6D"/>
</dbReference>
<reference evidence="2" key="4">
    <citation type="submission" date="2019-03" db="UniProtKB">
        <authorList>
            <consortium name="EnsemblPlants"/>
        </authorList>
    </citation>
    <scope>IDENTIFICATION</scope>
</reference>
<evidence type="ECO:0000313" key="3">
    <source>
        <dbReference type="Proteomes" id="UP000015105"/>
    </source>
</evidence>
<feature type="region of interest" description="Disordered" evidence="1">
    <location>
        <begin position="1"/>
        <end position="63"/>
    </location>
</feature>
<proteinExistence type="predicted"/>
<reference evidence="2" key="5">
    <citation type="journal article" date="2021" name="G3 (Bethesda)">
        <title>Aegilops tauschii genome assembly Aet v5.0 features greater sequence contiguity and improved annotation.</title>
        <authorList>
            <person name="Wang L."/>
            <person name="Zhu T."/>
            <person name="Rodriguez J.C."/>
            <person name="Deal K.R."/>
            <person name="Dubcovsky J."/>
            <person name="McGuire P.E."/>
            <person name="Lux T."/>
            <person name="Spannagl M."/>
            <person name="Mayer K.F.X."/>
            <person name="Baldrich P."/>
            <person name="Meyers B.C."/>
            <person name="Huo N."/>
            <person name="Gu Y.Q."/>
            <person name="Zhou H."/>
            <person name="Devos K.M."/>
            <person name="Bennetzen J.L."/>
            <person name="Unver T."/>
            <person name="Budak H."/>
            <person name="Gulick P.J."/>
            <person name="Galiba G."/>
            <person name="Kalapos B."/>
            <person name="Nelson D.R."/>
            <person name="Li P."/>
            <person name="You F.M."/>
            <person name="Luo M.C."/>
            <person name="Dvorak J."/>
        </authorList>
    </citation>
    <scope>NUCLEOTIDE SEQUENCE [LARGE SCALE GENOMIC DNA]</scope>
    <source>
        <strain evidence="2">cv. AL8/78</strain>
    </source>
</reference>
<feature type="compositionally biased region" description="Basic residues" evidence="1">
    <location>
        <begin position="1"/>
        <end position="17"/>
    </location>
</feature>
<name>A0A453PC21_AEGTS</name>
<organism evidence="2 3">
    <name type="scientific">Aegilops tauschii subsp. strangulata</name>
    <name type="common">Goatgrass</name>
    <dbReference type="NCBI Taxonomy" id="200361"/>
    <lineage>
        <taxon>Eukaryota</taxon>
        <taxon>Viridiplantae</taxon>
        <taxon>Streptophyta</taxon>
        <taxon>Embryophyta</taxon>
        <taxon>Tracheophyta</taxon>
        <taxon>Spermatophyta</taxon>
        <taxon>Magnoliopsida</taxon>
        <taxon>Liliopsida</taxon>
        <taxon>Poales</taxon>
        <taxon>Poaceae</taxon>
        <taxon>BOP clade</taxon>
        <taxon>Pooideae</taxon>
        <taxon>Triticodae</taxon>
        <taxon>Triticeae</taxon>
        <taxon>Triticinae</taxon>
        <taxon>Aegilops</taxon>
    </lineage>
</organism>